<feature type="transmembrane region" description="Helical" evidence="2">
    <location>
        <begin position="700"/>
        <end position="722"/>
    </location>
</feature>
<dbReference type="KEGG" id="fri:FraEuI1c_7188"/>
<evidence type="ECO:0008006" key="5">
    <source>
        <dbReference type="Google" id="ProtNLM"/>
    </source>
</evidence>
<evidence type="ECO:0000313" key="4">
    <source>
        <dbReference type="Proteomes" id="UP000002484"/>
    </source>
</evidence>
<evidence type="ECO:0000256" key="1">
    <source>
        <dbReference type="SAM" id="MobiDB-lite"/>
    </source>
</evidence>
<keyword evidence="4" id="KW-1185">Reference proteome</keyword>
<dbReference type="Pfam" id="PF19516">
    <property type="entry name" value="DUF6049"/>
    <property type="match status" value="1"/>
</dbReference>
<reference evidence="3 4" key="1">
    <citation type="submission" date="2010-10" db="EMBL/GenBank/DDBJ databases">
        <title>Complete sequence of Frankia sp. EuI1c.</title>
        <authorList>
            <consortium name="US DOE Joint Genome Institute"/>
            <person name="Lucas S."/>
            <person name="Copeland A."/>
            <person name="Lapidus A."/>
            <person name="Cheng J.-F."/>
            <person name="Bruce D."/>
            <person name="Goodwin L."/>
            <person name="Pitluck S."/>
            <person name="Chertkov O."/>
            <person name="Detter J.C."/>
            <person name="Han C."/>
            <person name="Tapia R."/>
            <person name="Land M."/>
            <person name="Hauser L."/>
            <person name="Jeffries C."/>
            <person name="Kyrpides N."/>
            <person name="Ivanova N."/>
            <person name="Mikhailova N."/>
            <person name="Beauchemin N."/>
            <person name="Sen A."/>
            <person name="Sur S.A."/>
            <person name="Gtari M."/>
            <person name="Wall L."/>
            <person name="Tisa L."/>
            <person name="Woyke T."/>
        </authorList>
    </citation>
    <scope>NUCLEOTIDE SEQUENCE [LARGE SCALE GENOMIC DNA]</scope>
    <source>
        <strain evidence="4">DSM 45817 / CECT 9037 / EuI1c</strain>
    </source>
</reference>
<dbReference type="HOGENOM" id="CLU_014448_0_0_11"/>
<gene>
    <name evidence="3" type="ordered locus">FraEuI1c_7188</name>
</gene>
<keyword evidence="2" id="KW-0812">Transmembrane</keyword>
<sequence>MSASAATVDGVHIDGFDGIASPDKPLVVSGHVDAALAAPGLSVQVSVIKAGGLGSLGTTKAREQLAKLRADPTLAGKAQYTRFGDPTPVNGTNFLINEPWSLQRPLTIYPLKISAVTSTGKVVGTAYTFLVWAPEQAGLKATSLSVVLPIADYPRIRSDGLLTDNQLAEELKGPKGRLYRVLNSVPKVPNNQASSIALAVDPTLLKAVQKMADGPYSYADPSGPQERPANPDAVSFLDTLKHFAQTPGNVVFPLPWGDADLTALIRAGGQHDSGQLNDALGAVDTGEQTLRDVLGVSDPPPVAYPGDGLADAATLAFLAHPNVGMTTAILDDRLLPATSKALSETPSALTVQTTPNGPIRVLAADSKLAGLMTPKISQDGLSEPQALADVLAELATITNERTSTTTTGRLAVLALPRLWSPPTDDWGLQVLSRLALPASLTATYQPFFQPVTLPVAPKGDAGSTGSTGATAAFGPAGIGRGFTYPDWAQAAEIPTSYVDAVEHLRAEVRQLDPALCSVITSAGKTSNPSDPARCALTDAGIAGSKFANGRTGVIAPMLNTLLTALSVDWRPDRSGAVRLSQEVDGRINLLQRTVKVVASPKVTLTSRNGTVPVNVQNTSGQGGDEPYPMTVILSLSSNDKTRLRSAARMALTVEPGAIRQVEISVSSDAAGTFPVFVQVLTPDGQRLSAQPVRILVRSTAYGSIATAITYVTIGLFVVAVVLRQVRRSRRKRHGGGADDGPGGPVADVTPTDPNASAATDRATMPIRRIQANAAGTQRTEVERAYAGGVPANPSEP</sequence>
<evidence type="ECO:0000256" key="2">
    <source>
        <dbReference type="SAM" id="Phobius"/>
    </source>
</evidence>
<feature type="region of interest" description="Disordered" evidence="1">
    <location>
        <begin position="728"/>
        <end position="796"/>
    </location>
</feature>
<dbReference type="RefSeq" id="WP_013428262.1">
    <property type="nucleotide sequence ID" value="NC_014666.1"/>
</dbReference>
<dbReference type="OrthoDB" id="3797035at2"/>
<dbReference type="STRING" id="298654.FraEuI1c_7188"/>
<proteinExistence type="predicted"/>
<organism evidence="3 4">
    <name type="scientific">Pseudofrankia inefficax (strain DSM 45817 / CECT 9037 / DDB 130130 / EuI1c)</name>
    <name type="common">Frankia inefficax</name>
    <dbReference type="NCBI Taxonomy" id="298654"/>
    <lineage>
        <taxon>Bacteria</taxon>
        <taxon>Bacillati</taxon>
        <taxon>Actinomycetota</taxon>
        <taxon>Actinomycetes</taxon>
        <taxon>Frankiales</taxon>
        <taxon>Frankiaceae</taxon>
        <taxon>Pseudofrankia</taxon>
    </lineage>
</organism>
<dbReference type="AlphaFoldDB" id="E3IZW0"/>
<dbReference type="InParanoid" id="E3IZW0"/>
<accession>E3IZW0</accession>
<dbReference type="EMBL" id="CP002299">
    <property type="protein sequence ID" value="ADP85152.1"/>
    <property type="molecule type" value="Genomic_DNA"/>
</dbReference>
<dbReference type="InterPro" id="IPR046112">
    <property type="entry name" value="DUF6049"/>
</dbReference>
<keyword evidence="2" id="KW-0472">Membrane</keyword>
<evidence type="ECO:0000313" key="3">
    <source>
        <dbReference type="EMBL" id="ADP85152.1"/>
    </source>
</evidence>
<dbReference type="Proteomes" id="UP000002484">
    <property type="component" value="Chromosome"/>
</dbReference>
<protein>
    <recommendedName>
        <fullName evidence="5">Glycoprotein</fullName>
    </recommendedName>
</protein>
<dbReference type="eggNOG" id="COG3170">
    <property type="taxonomic scope" value="Bacteria"/>
</dbReference>
<keyword evidence="2" id="KW-1133">Transmembrane helix</keyword>
<name>E3IZW0_PSEI1</name>